<dbReference type="PANTHER" id="PTHR22774">
    <property type="entry name" value="CHOREIN N-TERMINAL DOMAIN-CONTAINING PROTEIN"/>
    <property type="match status" value="1"/>
</dbReference>
<dbReference type="PANTHER" id="PTHR22774:SF11">
    <property type="entry name" value="CHOREIN N-TERMINAL DOMAIN-CONTAINING PROTEIN"/>
    <property type="match status" value="1"/>
</dbReference>
<gene>
    <name evidence="1" type="ORF">SFRICE_008945</name>
</gene>
<reference evidence="1" key="1">
    <citation type="submission" date="2016-07" db="EMBL/GenBank/DDBJ databases">
        <authorList>
            <person name="Bretaudeau A."/>
        </authorList>
    </citation>
    <scope>NUCLEOTIDE SEQUENCE</scope>
    <source>
        <strain evidence="1">Rice</strain>
        <tissue evidence="1">Whole body</tissue>
    </source>
</reference>
<sequence length="128" mass="14193">MMPPIGNATDITSDLTVSLVKWSQVRLPGKRSRIEEPREQISSRPATGERDILARMFAKHDVRETSYHLLAPRIDLHLCDDPGLGRSEKPSLSNGGALQVTLVSMQADLFPYHKAGSTESGIVSRIWQ</sequence>
<dbReference type="Pfam" id="PF24917">
    <property type="entry name" value="BLTP3A_B"/>
    <property type="match status" value="1"/>
</dbReference>
<accession>A0A2H1VGJ9</accession>
<dbReference type="EMBL" id="ODYU01002259">
    <property type="protein sequence ID" value="SOQ39512.1"/>
    <property type="molecule type" value="Genomic_DNA"/>
</dbReference>
<protein>
    <submittedName>
        <fullName evidence="1">SFRICE_008945</fullName>
    </submittedName>
</protein>
<dbReference type="InterPro" id="IPR026728">
    <property type="entry name" value="BLTP3A/B"/>
</dbReference>
<proteinExistence type="predicted"/>
<name>A0A2H1VGJ9_SPOFR</name>
<organism evidence="1">
    <name type="scientific">Spodoptera frugiperda</name>
    <name type="common">Fall armyworm</name>
    <dbReference type="NCBI Taxonomy" id="7108"/>
    <lineage>
        <taxon>Eukaryota</taxon>
        <taxon>Metazoa</taxon>
        <taxon>Ecdysozoa</taxon>
        <taxon>Arthropoda</taxon>
        <taxon>Hexapoda</taxon>
        <taxon>Insecta</taxon>
        <taxon>Pterygota</taxon>
        <taxon>Neoptera</taxon>
        <taxon>Endopterygota</taxon>
        <taxon>Lepidoptera</taxon>
        <taxon>Glossata</taxon>
        <taxon>Ditrysia</taxon>
        <taxon>Noctuoidea</taxon>
        <taxon>Noctuidae</taxon>
        <taxon>Amphipyrinae</taxon>
        <taxon>Spodoptera</taxon>
    </lineage>
</organism>
<dbReference type="AlphaFoldDB" id="A0A2H1VGJ9"/>
<evidence type="ECO:0000313" key="1">
    <source>
        <dbReference type="EMBL" id="SOQ39512.1"/>
    </source>
</evidence>